<name>A0A0G4E4Z5_PSEFS</name>
<dbReference type="AlphaFoldDB" id="A0A0G4E4Z5"/>
<organism evidence="1">
    <name type="scientific">Pseudomonas fluorescens (strain SBW25)</name>
    <dbReference type="NCBI Taxonomy" id="216595"/>
    <lineage>
        <taxon>Bacteria</taxon>
        <taxon>Pseudomonadati</taxon>
        <taxon>Pseudomonadota</taxon>
        <taxon>Gammaproteobacteria</taxon>
        <taxon>Pseudomonadales</taxon>
        <taxon>Pseudomonadaceae</taxon>
        <taxon>Pseudomonas</taxon>
    </lineage>
</organism>
<reference evidence="1" key="2">
    <citation type="submission" date="2015-06" db="EMBL/GenBank/DDBJ databases">
        <title>Environmentally co-occuring mercury resistance plasmids are genetically and phenotypically diverse and confer variable context-dependent fitness effects.</title>
        <authorList>
            <person name="Hall J.P.J."/>
            <person name="Harrison E."/>
            <person name="Lilley A.K."/>
            <person name="Paterson S."/>
            <person name="Spiers A.J."/>
            <person name="Brockhurst M.A."/>
        </authorList>
    </citation>
    <scope>NUCLEOTIDE SEQUENCE [LARGE SCALE GENOMIC DNA]</scope>
    <source>
        <strain evidence="1">SBW25</strain>
        <plasmid evidence="1">pQBR57</plasmid>
    </source>
</reference>
<dbReference type="RefSeq" id="WP_192963420.1">
    <property type="nucleotide sequence ID" value="NZ_LN713926.1"/>
</dbReference>
<accession>A0A0G4E4Z5</accession>
<gene>
    <name evidence="1" type="ORF">PQBR57_0296</name>
</gene>
<reference evidence="1" key="1">
    <citation type="submission" date="2014-12" db="EMBL/GenBank/DDBJ databases">
        <authorList>
            <person name="Hall J."/>
        </authorList>
    </citation>
    <scope>NUCLEOTIDE SEQUENCE [LARGE SCALE GENOMIC DNA]</scope>
    <source>
        <strain evidence="1">SBW25</strain>
        <plasmid evidence="1">pQBR57</plasmid>
    </source>
</reference>
<geneLocation type="plasmid" evidence="1">
    <name>pQBR57</name>
</geneLocation>
<keyword evidence="1" id="KW-0614">Plasmid</keyword>
<evidence type="ECO:0000313" key="1">
    <source>
        <dbReference type="EMBL" id="CEK42249.1"/>
    </source>
</evidence>
<sequence length="73" mass="8052">MSNQYADGKWRIVCDPRRKGLNELGDFTFDSRDTAASGQRKMVSEQARELQVWLAGQSAFVADSTSVAEIIAA</sequence>
<proteinExistence type="predicted"/>
<protein>
    <submittedName>
        <fullName evidence="1">Uncharacterized protein</fullName>
    </submittedName>
</protein>
<dbReference type="EMBL" id="LN713926">
    <property type="protein sequence ID" value="CEK42249.1"/>
    <property type="molecule type" value="Genomic_DNA"/>
</dbReference>